<keyword evidence="2" id="KW-0564">Palmitate</keyword>
<feature type="compositionally biased region" description="Basic and acidic residues" evidence="4">
    <location>
        <begin position="20"/>
        <end position="66"/>
    </location>
</feature>
<evidence type="ECO:0000313" key="5">
    <source>
        <dbReference type="EMBL" id="PCG74227.1"/>
    </source>
</evidence>
<dbReference type="STRING" id="7102.A0A2A4JQB4"/>
<protein>
    <recommendedName>
        <fullName evidence="6">Small VCP/p97-interacting protein</fullName>
    </recommendedName>
</protein>
<organism evidence="5">
    <name type="scientific">Heliothis virescens</name>
    <name type="common">Tobacco budworm moth</name>
    <dbReference type="NCBI Taxonomy" id="7102"/>
    <lineage>
        <taxon>Eukaryota</taxon>
        <taxon>Metazoa</taxon>
        <taxon>Ecdysozoa</taxon>
        <taxon>Arthropoda</taxon>
        <taxon>Hexapoda</taxon>
        <taxon>Insecta</taxon>
        <taxon>Pterygota</taxon>
        <taxon>Neoptera</taxon>
        <taxon>Endopterygota</taxon>
        <taxon>Lepidoptera</taxon>
        <taxon>Glossata</taxon>
        <taxon>Ditrysia</taxon>
        <taxon>Noctuoidea</taxon>
        <taxon>Noctuidae</taxon>
        <taxon>Heliothinae</taxon>
        <taxon>Heliothis</taxon>
    </lineage>
</organism>
<comment type="caution">
    <text evidence="5">The sequence shown here is derived from an EMBL/GenBank/DDBJ whole genome shotgun (WGS) entry which is preliminary data.</text>
</comment>
<dbReference type="PANTHER" id="PTHR35269:SF1">
    <property type="entry name" value="SMALL VCP_P97-INTERACTING PROTEIN"/>
    <property type="match status" value="1"/>
</dbReference>
<keyword evidence="3" id="KW-0449">Lipoprotein</keyword>
<evidence type="ECO:0000256" key="1">
    <source>
        <dbReference type="ARBA" id="ARBA00022707"/>
    </source>
</evidence>
<dbReference type="InterPro" id="IPR055366">
    <property type="entry name" value="SVIP_metazoa"/>
</dbReference>
<evidence type="ECO:0000256" key="2">
    <source>
        <dbReference type="ARBA" id="ARBA00023139"/>
    </source>
</evidence>
<dbReference type="GO" id="GO:0005789">
    <property type="term" value="C:endoplasmic reticulum membrane"/>
    <property type="evidence" value="ECO:0007669"/>
    <property type="project" value="TreeGrafter"/>
</dbReference>
<dbReference type="AlphaFoldDB" id="A0A2A4JQB4"/>
<dbReference type="Pfam" id="PF15811">
    <property type="entry name" value="SVIP"/>
    <property type="match status" value="1"/>
</dbReference>
<dbReference type="GO" id="GO:1904240">
    <property type="term" value="P:negative regulation of VCP-NPL4-UFD1 AAA ATPase complex assembly"/>
    <property type="evidence" value="ECO:0007669"/>
    <property type="project" value="TreeGrafter"/>
</dbReference>
<evidence type="ECO:0008006" key="6">
    <source>
        <dbReference type="Google" id="ProtNLM"/>
    </source>
</evidence>
<gene>
    <name evidence="5" type="ORF">B5V51_13653</name>
</gene>
<feature type="region of interest" description="Disordered" evidence="4">
    <location>
        <begin position="1"/>
        <end position="79"/>
    </location>
</feature>
<dbReference type="GO" id="GO:0010508">
    <property type="term" value="P:positive regulation of autophagy"/>
    <property type="evidence" value="ECO:0007669"/>
    <property type="project" value="TreeGrafter"/>
</dbReference>
<evidence type="ECO:0000256" key="4">
    <source>
        <dbReference type="SAM" id="MobiDB-lite"/>
    </source>
</evidence>
<accession>A0A2A4JQB4</accession>
<name>A0A2A4JQB4_HELVI</name>
<dbReference type="InterPro" id="IPR031632">
    <property type="entry name" value="SVIP"/>
</dbReference>
<evidence type="ECO:0000256" key="3">
    <source>
        <dbReference type="ARBA" id="ARBA00023288"/>
    </source>
</evidence>
<keyword evidence="1" id="KW-0519">Myristate</keyword>
<dbReference type="GO" id="GO:1904153">
    <property type="term" value="P:negative regulation of retrograde protein transport, ER to cytosol"/>
    <property type="evidence" value="ECO:0007669"/>
    <property type="project" value="TreeGrafter"/>
</dbReference>
<proteinExistence type="predicted"/>
<dbReference type="GO" id="GO:1904293">
    <property type="term" value="P:negative regulation of ERAD pathway"/>
    <property type="evidence" value="ECO:0007669"/>
    <property type="project" value="TreeGrafter"/>
</dbReference>
<reference evidence="5" key="1">
    <citation type="submission" date="2017-09" db="EMBL/GenBank/DDBJ databases">
        <title>Contemporary evolution of a Lepidopteran species, Heliothis virescens, in response to modern agricultural practices.</title>
        <authorList>
            <person name="Fritz M.L."/>
            <person name="Deyonke A.M."/>
            <person name="Papanicolaou A."/>
            <person name="Micinski S."/>
            <person name="Westbrook J."/>
            <person name="Gould F."/>
        </authorList>
    </citation>
    <scope>NUCLEOTIDE SEQUENCE [LARGE SCALE GENOMIC DNA]</scope>
    <source>
        <strain evidence="5">HvINT-</strain>
        <tissue evidence="5">Whole body</tissue>
    </source>
</reference>
<dbReference type="EMBL" id="NWSH01000785">
    <property type="protein sequence ID" value="PCG74227.1"/>
    <property type="molecule type" value="Genomic_DNA"/>
</dbReference>
<sequence>MGLFASCCKPSASDVITPDSETRRRQQVEAAERRAAQEASRGVKDPSKISRLQKRSEEMEKREQELSKQGGAALKWTAD</sequence>
<dbReference type="PANTHER" id="PTHR35269">
    <property type="entry name" value="SMALL VCP/P97-INTERACTING PROTEIN"/>
    <property type="match status" value="1"/>
</dbReference>